<feature type="compositionally biased region" description="Polar residues" evidence="1">
    <location>
        <begin position="72"/>
        <end position="83"/>
    </location>
</feature>
<evidence type="ECO:0000313" key="3">
    <source>
        <dbReference type="Proteomes" id="UP000246991"/>
    </source>
</evidence>
<organism evidence="2 3">
    <name type="scientific">Tuber magnatum</name>
    <name type="common">white Piedmont truffle</name>
    <dbReference type="NCBI Taxonomy" id="42249"/>
    <lineage>
        <taxon>Eukaryota</taxon>
        <taxon>Fungi</taxon>
        <taxon>Dikarya</taxon>
        <taxon>Ascomycota</taxon>
        <taxon>Pezizomycotina</taxon>
        <taxon>Pezizomycetes</taxon>
        <taxon>Pezizales</taxon>
        <taxon>Tuberaceae</taxon>
        <taxon>Tuber</taxon>
    </lineage>
</organism>
<proteinExistence type="predicted"/>
<feature type="compositionally biased region" description="Basic and acidic residues" evidence="1">
    <location>
        <begin position="176"/>
        <end position="194"/>
    </location>
</feature>
<feature type="region of interest" description="Disordered" evidence="1">
    <location>
        <begin position="1"/>
        <end position="203"/>
    </location>
</feature>
<gene>
    <name evidence="2" type="ORF">C7212DRAFT_360567</name>
</gene>
<feature type="region of interest" description="Disordered" evidence="1">
    <location>
        <begin position="224"/>
        <end position="397"/>
    </location>
</feature>
<dbReference type="OrthoDB" id="5325276at2759"/>
<feature type="compositionally biased region" description="Basic residues" evidence="1">
    <location>
        <begin position="1"/>
        <end position="21"/>
    </location>
</feature>
<reference evidence="2 3" key="1">
    <citation type="submission" date="2018-03" db="EMBL/GenBank/DDBJ databases">
        <title>Genomes of Pezizomycetes fungi and the evolution of truffles.</title>
        <authorList>
            <person name="Murat C."/>
            <person name="Payen T."/>
            <person name="Noel B."/>
            <person name="Kuo A."/>
            <person name="Martin F.M."/>
        </authorList>
    </citation>
    <scope>NUCLEOTIDE SEQUENCE [LARGE SCALE GENOMIC DNA]</scope>
    <source>
        <strain evidence="2">091103-1</strain>
    </source>
</reference>
<keyword evidence="3" id="KW-1185">Reference proteome</keyword>
<sequence>MSFGRRLRKAVSKLNFRRGSKSRAESRAEAAPDMIHPSQSFLSRPYETPAGVGASESPPPPPVAQGRELYVSTGSPNRTQPEPSQVHRLSAMGPDPEPENRNYGESSLGEERTSEENRRQSYLRRSPTNISTSSSDYSNHSISNSLSPTTPVPSVGRALMGSHLADTPPPTPPDSVSKDDLDPAWGEDIRERGHAPLVPQMSFIQRNSAVAPGELRTEEALSQLRTTGDGRGYVHGQFTPQDSPITGQTPHDIPVNATSETSHSTPLTRPQEIEQITDPLHDEIPTPTADIGTQPAVTQGHPPTKDHLETPTSEAVEPADEQTRQGDWGEVPRGEWATNEDGGRESRTHDDSNRTDRKTTDNTAGLLARPEESEPTEVEEPTAGPSHALMTPSQPFC</sequence>
<feature type="compositionally biased region" description="Polar residues" evidence="1">
    <location>
        <begin position="238"/>
        <end position="249"/>
    </location>
</feature>
<dbReference type="AlphaFoldDB" id="A0A317SEP5"/>
<feature type="compositionally biased region" description="Low complexity" evidence="1">
    <location>
        <begin position="126"/>
        <end position="149"/>
    </location>
</feature>
<feature type="compositionally biased region" description="Polar residues" evidence="1">
    <location>
        <begin position="256"/>
        <end position="268"/>
    </location>
</feature>
<evidence type="ECO:0000256" key="1">
    <source>
        <dbReference type="SAM" id="MobiDB-lite"/>
    </source>
</evidence>
<feature type="compositionally biased region" description="Basic and acidic residues" evidence="1">
    <location>
        <begin position="109"/>
        <end position="119"/>
    </location>
</feature>
<protein>
    <submittedName>
        <fullName evidence="2">Uncharacterized protein</fullName>
    </submittedName>
</protein>
<accession>A0A317SEP5</accession>
<feature type="compositionally biased region" description="Basic and acidic residues" evidence="1">
    <location>
        <begin position="341"/>
        <end position="360"/>
    </location>
</feature>
<evidence type="ECO:0000313" key="2">
    <source>
        <dbReference type="EMBL" id="PWW71631.1"/>
    </source>
</evidence>
<dbReference type="EMBL" id="PYWC01000157">
    <property type="protein sequence ID" value="PWW71631.1"/>
    <property type="molecule type" value="Genomic_DNA"/>
</dbReference>
<comment type="caution">
    <text evidence="2">The sequence shown here is derived from an EMBL/GenBank/DDBJ whole genome shotgun (WGS) entry which is preliminary data.</text>
</comment>
<dbReference type="Proteomes" id="UP000246991">
    <property type="component" value="Unassembled WGS sequence"/>
</dbReference>
<name>A0A317SEP5_9PEZI</name>